<dbReference type="AlphaFoldDB" id="A0A497XF94"/>
<dbReference type="Pfam" id="PF00389">
    <property type="entry name" value="2-Hacid_dh"/>
    <property type="match status" value="1"/>
</dbReference>
<dbReference type="OrthoDB" id="9805416at2"/>
<dbReference type="InterPro" id="IPR029752">
    <property type="entry name" value="D-isomer_DH_CS1"/>
</dbReference>
<dbReference type="GO" id="GO:0005829">
    <property type="term" value="C:cytosol"/>
    <property type="evidence" value="ECO:0007669"/>
    <property type="project" value="TreeGrafter"/>
</dbReference>
<keyword evidence="2 3" id="KW-0560">Oxidoreductase</keyword>
<dbReference type="CDD" id="cd05301">
    <property type="entry name" value="GDH"/>
    <property type="match status" value="1"/>
</dbReference>
<sequence length="326" mass="34942">MKPKILVCRAVFPEVIEHLAAQFDVDYNDRDAPLPPAELAARLADKVGALTLLSDRIDAATLAAAPALKAVCNVAVGHNNFDLAAITAAGVMATNTPGVLNDTTADTAWALILASARRIVGADKWVRAGQWQGWKFHDDWLGTDVHHATLGILGMGRIGQAVARRAAGFEMRVIYHNRHPLPAADEQACKANWVSKEELLREADFLVLLLPYSPAVHHIVGAAELAAMKPTAHLINVARGGIVDDGALIDALQGRRIAGAAMDVFENEPALDPRFLGLDNVVLTPHIGSSTRATRLAMARLAADNLIAALQGRRPPNLLNPEVWRG</sequence>
<dbReference type="RefSeq" id="WP_121242257.1">
    <property type="nucleotide sequence ID" value="NZ_BHVV01000008.1"/>
</dbReference>
<dbReference type="FunFam" id="3.40.50.720:FF:000462">
    <property type="entry name" value="Glyoxylate reductase (NADP+)"/>
    <property type="match status" value="1"/>
</dbReference>
<reference evidence="6 7" key="1">
    <citation type="submission" date="2018-10" db="EMBL/GenBank/DDBJ databases">
        <title>Genomic Encyclopedia of Type Strains, Phase IV (KMG-IV): sequencing the most valuable type-strain genomes for metagenomic binning, comparative biology and taxonomic classification.</title>
        <authorList>
            <person name="Goeker M."/>
        </authorList>
    </citation>
    <scope>NUCLEOTIDE SEQUENCE [LARGE SCALE GENOMIC DNA]</scope>
    <source>
        <strain evidence="6 7">DSM 26916</strain>
    </source>
</reference>
<comment type="similarity">
    <text evidence="1 3">Belongs to the D-isomer specific 2-hydroxyacid dehydrogenase family.</text>
</comment>
<dbReference type="InterPro" id="IPR050223">
    <property type="entry name" value="D-isomer_2-hydroxyacid_DH"/>
</dbReference>
<dbReference type="EMBL" id="RCCI01000005">
    <property type="protein sequence ID" value="RLJ65339.1"/>
    <property type="molecule type" value="Genomic_DNA"/>
</dbReference>
<organism evidence="6 7">
    <name type="scientific">Sulfurisoma sediminicola</name>
    <dbReference type="NCBI Taxonomy" id="1381557"/>
    <lineage>
        <taxon>Bacteria</taxon>
        <taxon>Pseudomonadati</taxon>
        <taxon>Pseudomonadota</taxon>
        <taxon>Betaproteobacteria</taxon>
        <taxon>Nitrosomonadales</taxon>
        <taxon>Sterolibacteriaceae</taxon>
        <taxon>Sulfurisoma</taxon>
    </lineage>
</organism>
<dbReference type="GO" id="GO:0030267">
    <property type="term" value="F:glyoxylate reductase (NADPH) activity"/>
    <property type="evidence" value="ECO:0007669"/>
    <property type="project" value="TreeGrafter"/>
</dbReference>
<dbReference type="Gene3D" id="3.40.50.720">
    <property type="entry name" value="NAD(P)-binding Rossmann-like Domain"/>
    <property type="match status" value="2"/>
</dbReference>
<evidence type="ECO:0000313" key="6">
    <source>
        <dbReference type="EMBL" id="RLJ65339.1"/>
    </source>
</evidence>
<evidence type="ECO:0000256" key="1">
    <source>
        <dbReference type="ARBA" id="ARBA00005854"/>
    </source>
</evidence>
<name>A0A497XF94_9PROT</name>
<evidence type="ECO:0000256" key="2">
    <source>
        <dbReference type="ARBA" id="ARBA00023002"/>
    </source>
</evidence>
<evidence type="ECO:0000256" key="3">
    <source>
        <dbReference type="RuleBase" id="RU003719"/>
    </source>
</evidence>
<evidence type="ECO:0000259" key="4">
    <source>
        <dbReference type="Pfam" id="PF00389"/>
    </source>
</evidence>
<dbReference type="PROSITE" id="PS00065">
    <property type="entry name" value="D_2_HYDROXYACID_DH_1"/>
    <property type="match status" value="1"/>
</dbReference>
<dbReference type="Pfam" id="PF02826">
    <property type="entry name" value="2-Hacid_dh_C"/>
    <property type="match status" value="1"/>
</dbReference>
<dbReference type="InterPro" id="IPR036291">
    <property type="entry name" value="NAD(P)-bd_dom_sf"/>
</dbReference>
<dbReference type="GO" id="GO:0016618">
    <property type="term" value="F:hydroxypyruvate reductase [NAD(P)H] activity"/>
    <property type="evidence" value="ECO:0007669"/>
    <property type="project" value="TreeGrafter"/>
</dbReference>
<dbReference type="PANTHER" id="PTHR10996:SF283">
    <property type="entry name" value="GLYOXYLATE_HYDROXYPYRUVATE REDUCTASE B"/>
    <property type="match status" value="1"/>
</dbReference>
<dbReference type="PANTHER" id="PTHR10996">
    <property type="entry name" value="2-HYDROXYACID DEHYDROGENASE-RELATED"/>
    <property type="match status" value="1"/>
</dbReference>
<keyword evidence="7" id="KW-1185">Reference proteome</keyword>
<protein>
    <submittedName>
        <fullName evidence="6">Gluconate 2-dehydrogenase</fullName>
    </submittedName>
</protein>
<accession>A0A497XF94</accession>
<gene>
    <name evidence="6" type="ORF">DFR35_2001</name>
</gene>
<dbReference type="SUPFAM" id="SSF52283">
    <property type="entry name" value="Formate/glycerate dehydrogenase catalytic domain-like"/>
    <property type="match status" value="1"/>
</dbReference>
<dbReference type="GO" id="GO:0051287">
    <property type="term" value="F:NAD binding"/>
    <property type="evidence" value="ECO:0007669"/>
    <property type="project" value="InterPro"/>
</dbReference>
<evidence type="ECO:0000259" key="5">
    <source>
        <dbReference type="Pfam" id="PF02826"/>
    </source>
</evidence>
<proteinExistence type="inferred from homology"/>
<dbReference type="InterPro" id="IPR006140">
    <property type="entry name" value="D-isomer_DH_NAD-bd"/>
</dbReference>
<evidence type="ECO:0000313" key="7">
    <source>
        <dbReference type="Proteomes" id="UP000268908"/>
    </source>
</evidence>
<feature type="domain" description="D-isomer specific 2-hydroxyacid dehydrogenase NAD-binding" evidence="5">
    <location>
        <begin position="110"/>
        <end position="288"/>
    </location>
</feature>
<comment type="caution">
    <text evidence="6">The sequence shown here is derived from an EMBL/GenBank/DDBJ whole genome shotgun (WGS) entry which is preliminary data.</text>
</comment>
<dbReference type="Proteomes" id="UP000268908">
    <property type="component" value="Unassembled WGS sequence"/>
</dbReference>
<dbReference type="SUPFAM" id="SSF51735">
    <property type="entry name" value="NAD(P)-binding Rossmann-fold domains"/>
    <property type="match status" value="1"/>
</dbReference>
<feature type="domain" description="D-isomer specific 2-hydroxyacid dehydrogenase catalytic" evidence="4">
    <location>
        <begin position="5"/>
        <end position="320"/>
    </location>
</feature>
<dbReference type="InterPro" id="IPR006139">
    <property type="entry name" value="D-isomer_2_OHA_DH_cat_dom"/>
</dbReference>